<dbReference type="AlphaFoldDB" id="N1QJ95"/>
<organism evidence="1 2">
    <name type="scientific">Sphaerulina musiva (strain SO2202)</name>
    <name type="common">Poplar stem canker fungus</name>
    <name type="synonym">Septoria musiva</name>
    <dbReference type="NCBI Taxonomy" id="692275"/>
    <lineage>
        <taxon>Eukaryota</taxon>
        <taxon>Fungi</taxon>
        <taxon>Dikarya</taxon>
        <taxon>Ascomycota</taxon>
        <taxon>Pezizomycotina</taxon>
        <taxon>Dothideomycetes</taxon>
        <taxon>Dothideomycetidae</taxon>
        <taxon>Mycosphaerellales</taxon>
        <taxon>Mycosphaerellaceae</taxon>
        <taxon>Sphaerulina</taxon>
    </lineage>
</organism>
<dbReference type="Proteomes" id="UP000016931">
    <property type="component" value="Unassembled WGS sequence"/>
</dbReference>
<dbReference type="EMBL" id="KB456260">
    <property type="protein sequence ID" value="EMF16362.1"/>
    <property type="molecule type" value="Genomic_DNA"/>
</dbReference>
<name>N1QJ95_SPHMS</name>
<reference evidence="1 2" key="1">
    <citation type="journal article" date="2012" name="PLoS Pathog.">
        <title>Diverse lifestyles and strategies of plant pathogenesis encoded in the genomes of eighteen Dothideomycetes fungi.</title>
        <authorList>
            <person name="Ohm R.A."/>
            <person name="Feau N."/>
            <person name="Henrissat B."/>
            <person name="Schoch C.L."/>
            <person name="Horwitz B.A."/>
            <person name="Barry K.W."/>
            <person name="Condon B.J."/>
            <person name="Copeland A.C."/>
            <person name="Dhillon B."/>
            <person name="Glaser F."/>
            <person name="Hesse C.N."/>
            <person name="Kosti I."/>
            <person name="LaButti K."/>
            <person name="Lindquist E.A."/>
            <person name="Lucas S."/>
            <person name="Salamov A.A."/>
            <person name="Bradshaw R.E."/>
            <person name="Ciuffetti L."/>
            <person name="Hamelin R.C."/>
            <person name="Kema G.H.J."/>
            <person name="Lawrence C."/>
            <person name="Scott J.A."/>
            <person name="Spatafora J.W."/>
            <person name="Turgeon B.G."/>
            <person name="de Wit P.J.G.M."/>
            <person name="Zhong S."/>
            <person name="Goodwin S.B."/>
            <person name="Grigoriev I.V."/>
        </authorList>
    </citation>
    <scope>NUCLEOTIDE SEQUENCE [LARGE SCALE GENOMIC DNA]</scope>
    <source>
        <strain evidence="1 2">SO2202</strain>
    </source>
</reference>
<sequence length="109" mass="12472">MTFKKRNLYANTEEPACERLLVLSFTKEPHSTDLPERTILESSGLDSLYRSTTLNTTSTILAKKEASVLRKPTSTPSPRRIRHTQLASPYRCYIEIQSTFPSEPRFILP</sequence>
<proteinExistence type="predicted"/>
<accession>N1QJ95</accession>
<dbReference type="HOGENOM" id="CLU_2185588_0_0_1"/>
<keyword evidence="2" id="KW-1185">Reference proteome</keyword>
<dbReference type="RefSeq" id="XP_016764483.1">
    <property type="nucleotide sequence ID" value="XM_016903166.1"/>
</dbReference>
<protein>
    <submittedName>
        <fullName evidence="1">Uncharacterized protein</fullName>
    </submittedName>
</protein>
<gene>
    <name evidence="1" type="ORF">SEPMUDRAFT_145622</name>
</gene>
<dbReference type="GeneID" id="27900303"/>
<evidence type="ECO:0000313" key="1">
    <source>
        <dbReference type="EMBL" id="EMF16362.1"/>
    </source>
</evidence>
<evidence type="ECO:0000313" key="2">
    <source>
        <dbReference type="Proteomes" id="UP000016931"/>
    </source>
</evidence>